<organism evidence="1">
    <name type="scientific">Magnetospirillum gryphiswaldense</name>
    <dbReference type="NCBI Taxonomy" id="55518"/>
    <lineage>
        <taxon>Bacteria</taxon>
        <taxon>Pseudomonadati</taxon>
        <taxon>Pseudomonadota</taxon>
        <taxon>Alphaproteobacteria</taxon>
        <taxon>Rhodospirillales</taxon>
        <taxon>Rhodospirillaceae</taxon>
        <taxon>Magnetospirillum</taxon>
    </lineage>
</organism>
<accession>A4TWY5</accession>
<name>A4TWY5_9PROT</name>
<gene>
    <name evidence="1" type="ORF">MGR_3707</name>
</gene>
<dbReference type="AlphaFoldDB" id="A4TWY5"/>
<reference evidence="1" key="1">
    <citation type="journal article" date="2007" name="J. Bacteriol.">
        <title>Comparative genome analysis of four magnetotactic bacteria reveals a complex set of group-specific genes implicated in magnetosome biomineralization and function.</title>
        <authorList>
            <person name="Richter M."/>
            <person name="Kube M."/>
            <person name="Bazylinski D.A."/>
            <person name="Lombardot T."/>
            <person name="Gloeckner F.O."/>
            <person name="Reinhardt R."/>
            <person name="Schueler D."/>
        </authorList>
    </citation>
    <scope>NUCLEOTIDE SEQUENCE</scope>
    <source>
        <strain evidence="1">MSR-1</strain>
    </source>
</reference>
<proteinExistence type="predicted"/>
<dbReference type="RefSeq" id="WP_024079885.1">
    <property type="nucleotide sequence ID" value="NZ_CP027527.1"/>
</dbReference>
<dbReference type="EMBL" id="CU459003">
    <property type="protein sequence ID" value="CAM75142.1"/>
    <property type="molecule type" value="Genomic_DNA"/>
</dbReference>
<protein>
    <submittedName>
        <fullName evidence="1">Uncharacterized protein</fullName>
    </submittedName>
</protein>
<sequence>MKSSRLPIRYRAISMELAAYLDEHCVEMHILTDDGQTISVACPTDSIFAVLRHIKRLGIDCPEIATWGTTGSTRSGRA</sequence>
<evidence type="ECO:0000313" key="1">
    <source>
        <dbReference type="EMBL" id="CAM75142.1"/>
    </source>
</evidence>